<keyword evidence="9" id="KW-0812">Transmembrane</keyword>
<evidence type="ECO:0000313" key="11">
    <source>
        <dbReference type="EMBL" id="GAA4742524.1"/>
    </source>
</evidence>
<evidence type="ECO:0000256" key="6">
    <source>
        <dbReference type="ARBA" id="ARBA00022777"/>
    </source>
</evidence>
<evidence type="ECO:0000256" key="2">
    <source>
        <dbReference type="ARBA" id="ARBA00012438"/>
    </source>
</evidence>
<gene>
    <name evidence="11" type="ORF">GCM10025783_12380</name>
</gene>
<evidence type="ECO:0000256" key="8">
    <source>
        <dbReference type="ARBA" id="ARBA00023012"/>
    </source>
</evidence>
<dbReference type="SUPFAM" id="SSF55874">
    <property type="entry name" value="ATPase domain of HSP90 chaperone/DNA topoisomerase II/histidine kinase"/>
    <property type="match status" value="1"/>
</dbReference>
<evidence type="ECO:0000256" key="5">
    <source>
        <dbReference type="ARBA" id="ARBA00022741"/>
    </source>
</evidence>
<dbReference type="RefSeq" id="WP_345480162.1">
    <property type="nucleotide sequence ID" value="NZ_BAABLP010000002.1"/>
</dbReference>
<proteinExistence type="predicted"/>
<comment type="caution">
    <text evidence="11">The sequence shown here is derived from an EMBL/GenBank/DDBJ whole genome shotgun (WGS) entry which is preliminary data.</text>
</comment>
<comment type="catalytic activity">
    <reaction evidence="1">
        <text>ATP + protein L-histidine = ADP + protein N-phospho-L-histidine.</text>
        <dbReference type="EC" id="2.7.13.3"/>
    </reaction>
</comment>
<dbReference type="InterPro" id="IPR050482">
    <property type="entry name" value="Sensor_HK_TwoCompSys"/>
</dbReference>
<evidence type="ECO:0000256" key="3">
    <source>
        <dbReference type="ARBA" id="ARBA00022553"/>
    </source>
</evidence>
<sequence length="371" mass="38453">MAARTGETTHAATTDRIYAAVALVAAVLALVESTTPPWRVAAVAVALVPWALVVARREPPAWLFLVLAVLPVVPVVIVGDVGVVLFMTTAALSRFASRSVDLRVLAAVVLAVAAVPFVPALVRDHAPNGAGYFAFGDVFGALVGLLVWRTDRLAARLREADADLAAARAREERQRIARDVHDLVAHSLTVVVLHVGGARRVLRADPAAAEAALADAERVCRESLDGIRGVVGLLRDPDARQGVSLDLAELVGTYRAAGVAVASRIEGDAAALPLATRVVLYRVVQEALANAARHAPPGGAVTVAVRVAAEAAHVRVENPHGERRPSAGGFGLAGLREQVAAVGGDLTGGPDAGSWVLDCRLPVVRHAAASA</sequence>
<keyword evidence="4" id="KW-0808">Transferase</keyword>
<dbReference type="EMBL" id="BAABLP010000002">
    <property type="protein sequence ID" value="GAA4742524.1"/>
    <property type="molecule type" value="Genomic_DNA"/>
</dbReference>
<feature type="domain" description="Signal transduction histidine kinase subgroup 3 dimerisation and phosphoacceptor" evidence="10">
    <location>
        <begin position="172"/>
        <end position="238"/>
    </location>
</feature>
<keyword evidence="3" id="KW-0597">Phosphoprotein</keyword>
<name>A0ABP8Z044_9MICO</name>
<keyword evidence="7" id="KW-0067">ATP-binding</keyword>
<evidence type="ECO:0000256" key="1">
    <source>
        <dbReference type="ARBA" id="ARBA00000085"/>
    </source>
</evidence>
<keyword evidence="5" id="KW-0547">Nucleotide-binding</keyword>
<protein>
    <recommendedName>
        <fullName evidence="2">histidine kinase</fullName>
        <ecNumber evidence="2">2.7.13.3</ecNumber>
    </recommendedName>
</protein>
<accession>A0ABP8Z044</accession>
<keyword evidence="6" id="KW-0418">Kinase</keyword>
<keyword evidence="12" id="KW-1185">Reference proteome</keyword>
<dbReference type="InterPro" id="IPR011712">
    <property type="entry name" value="Sig_transdc_His_kin_sub3_dim/P"/>
</dbReference>
<organism evidence="11 12">
    <name type="scientific">Amnibacterium soli</name>
    <dbReference type="NCBI Taxonomy" id="1282736"/>
    <lineage>
        <taxon>Bacteria</taxon>
        <taxon>Bacillati</taxon>
        <taxon>Actinomycetota</taxon>
        <taxon>Actinomycetes</taxon>
        <taxon>Micrococcales</taxon>
        <taxon>Microbacteriaceae</taxon>
        <taxon>Amnibacterium</taxon>
    </lineage>
</organism>
<dbReference type="Proteomes" id="UP001500121">
    <property type="component" value="Unassembled WGS sequence"/>
</dbReference>
<evidence type="ECO:0000256" key="9">
    <source>
        <dbReference type="SAM" id="Phobius"/>
    </source>
</evidence>
<evidence type="ECO:0000259" key="10">
    <source>
        <dbReference type="Pfam" id="PF07730"/>
    </source>
</evidence>
<evidence type="ECO:0000256" key="4">
    <source>
        <dbReference type="ARBA" id="ARBA00022679"/>
    </source>
</evidence>
<feature type="transmembrane region" description="Helical" evidence="9">
    <location>
        <begin position="130"/>
        <end position="148"/>
    </location>
</feature>
<keyword evidence="9" id="KW-1133">Transmembrane helix</keyword>
<dbReference type="EC" id="2.7.13.3" evidence="2"/>
<dbReference type="Gene3D" id="3.30.565.10">
    <property type="entry name" value="Histidine kinase-like ATPase, C-terminal domain"/>
    <property type="match status" value="1"/>
</dbReference>
<dbReference type="Gene3D" id="1.20.5.1930">
    <property type="match status" value="1"/>
</dbReference>
<feature type="transmembrane region" description="Helical" evidence="9">
    <location>
        <begin position="38"/>
        <end position="55"/>
    </location>
</feature>
<evidence type="ECO:0000313" key="12">
    <source>
        <dbReference type="Proteomes" id="UP001500121"/>
    </source>
</evidence>
<feature type="transmembrane region" description="Helical" evidence="9">
    <location>
        <begin position="61"/>
        <end position="88"/>
    </location>
</feature>
<dbReference type="PANTHER" id="PTHR24421">
    <property type="entry name" value="NITRATE/NITRITE SENSOR PROTEIN NARX-RELATED"/>
    <property type="match status" value="1"/>
</dbReference>
<dbReference type="PANTHER" id="PTHR24421:SF10">
    <property type="entry name" value="NITRATE_NITRITE SENSOR PROTEIN NARQ"/>
    <property type="match status" value="1"/>
</dbReference>
<dbReference type="Pfam" id="PF07730">
    <property type="entry name" value="HisKA_3"/>
    <property type="match status" value="1"/>
</dbReference>
<dbReference type="InterPro" id="IPR036890">
    <property type="entry name" value="HATPase_C_sf"/>
</dbReference>
<evidence type="ECO:0000256" key="7">
    <source>
        <dbReference type="ARBA" id="ARBA00022840"/>
    </source>
</evidence>
<keyword evidence="9" id="KW-0472">Membrane</keyword>
<feature type="transmembrane region" description="Helical" evidence="9">
    <location>
        <begin position="100"/>
        <end position="118"/>
    </location>
</feature>
<reference evidence="12" key="1">
    <citation type="journal article" date="2019" name="Int. J. Syst. Evol. Microbiol.">
        <title>The Global Catalogue of Microorganisms (GCM) 10K type strain sequencing project: providing services to taxonomists for standard genome sequencing and annotation.</title>
        <authorList>
            <consortium name="The Broad Institute Genomics Platform"/>
            <consortium name="The Broad Institute Genome Sequencing Center for Infectious Disease"/>
            <person name="Wu L."/>
            <person name="Ma J."/>
        </authorList>
    </citation>
    <scope>NUCLEOTIDE SEQUENCE [LARGE SCALE GENOMIC DNA]</scope>
    <source>
        <strain evidence="12">JCM 19015</strain>
    </source>
</reference>
<dbReference type="CDD" id="cd16917">
    <property type="entry name" value="HATPase_UhpB-NarQ-NarX-like"/>
    <property type="match status" value="1"/>
</dbReference>
<keyword evidence="8" id="KW-0902">Two-component regulatory system</keyword>
<feature type="transmembrane region" description="Helical" evidence="9">
    <location>
        <begin position="16"/>
        <end position="31"/>
    </location>
</feature>